<dbReference type="InterPro" id="IPR050696">
    <property type="entry name" value="FtsA/MreB"/>
</dbReference>
<organism evidence="8 9">
    <name type="scientific">Aerophobetes bacterium</name>
    <dbReference type="NCBI Taxonomy" id="2030807"/>
    <lineage>
        <taxon>Bacteria</taxon>
        <taxon>Candidatus Aerophobota</taxon>
    </lineage>
</organism>
<dbReference type="Gene3D" id="3.30.1490.110">
    <property type="match status" value="1"/>
</dbReference>
<dbReference type="InterPro" id="IPR020823">
    <property type="entry name" value="Cell_div_FtsA"/>
</dbReference>
<dbReference type="GO" id="GO:0009898">
    <property type="term" value="C:cytoplasmic side of plasma membrane"/>
    <property type="evidence" value="ECO:0007669"/>
    <property type="project" value="UniProtKB-UniRule"/>
</dbReference>
<evidence type="ECO:0000313" key="9">
    <source>
        <dbReference type="Proteomes" id="UP000316925"/>
    </source>
</evidence>
<dbReference type="AlphaFoldDB" id="A0A523YNJ5"/>
<keyword evidence="1 5" id="KW-1003">Cell membrane</keyword>
<evidence type="ECO:0000259" key="7">
    <source>
        <dbReference type="SMART" id="SM00842"/>
    </source>
</evidence>
<dbReference type="Pfam" id="PF14450">
    <property type="entry name" value="FtsA"/>
    <property type="match status" value="1"/>
</dbReference>
<dbReference type="PIRSF" id="PIRSF003101">
    <property type="entry name" value="FtsA"/>
    <property type="match status" value="1"/>
</dbReference>
<comment type="function">
    <text evidence="5 6">Cell division protein that is involved in the assembly of the Z ring. May serve as a membrane anchor for the Z ring.</text>
</comment>
<evidence type="ECO:0000256" key="6">
    <source>
        <dbReference type="PIRNR" id="PIRNR003101"/>
    </source>
</evidence>
<dbReference type="HAMAP" id="MF_02033">
    <property type="entry name" value="FtsA"/>
    <property type="match status" value="1"/>
</dbReference>
<evidence type="ECO:0000256" key="3">
    <source>
        <dbReference type="ARBA" id="ARBA00023136"/>
    </source>
</evidence>
<dbReference type="Pfam" id="PF02491">
    <property type="entry name" value="SHS2_FTSA"/>
    <property type="match status" value="1"/>
</dbReference>
<dbReference type="Gene3D" id="3.30.420.40">
    <property type="match status" value="2"/>
</dbReference>
<evidence type="ECO:0000256" key="2">
    <source>
        <dbReference type="ARBA" id="ARBA00022618"/>
    </source>
</evidence>
<dbReference type="Proteomes" id="UP000316925">
    <property type="component" value="Unassembled WGS sequence"/>
</dbReference>
<dbReference type="NCBIfam" id="TIGR01174">
    <property type="entry name" value="ftsA"/>
    <property type="match status" value="1"/>
</dbReference>
<evidence type="ECO:0000256" key="5">
    <source>
        <dbReference type="HAMAP-Rule" id="MF_02033"/>
    </source>
</evidence>
<dbReference type="InterPro" id="IPR003494">
    <property type="entry name" value="SHS2_FtsA"/>
</dbReference>
<evidence type="ECO:0000256" key="1">
    <source>
        <dbReference type="ARBA" id="ARBA00022475"/>
    </source>
</evidence>
<keyword evidence="2 5" id="KW-0132">Cell division</keyword>
<feature type="domain" description="SHS2" evidence="7">
    <location>
        <begin position="14"/>
        <end position="202"/>
    </location>
</feature>
<gene>
    <name evidence="5 8" type="primary">ftsA</name>
    <name evidence="8" type="ORF">E3J33_02610</name>
</gene>
<dbReference type="PANTHER" id="PTHR32432">
    <property type="entry name" value="CELL DIVISION PROTEIN FTSA-RELATED"/>
    <property type="match status" value="1"/>
</dbReference>
<protein>
    <recommendedName>
        <fullName evidence="5 6">Cell division protein FtsA</fullName>
    </recommendedName>
</protein>
<keyword evidence="3 5" id="KW-0472">Membrane</keyword>
<dbReference type="PANTHER" id="PTHR32432:SF4">
    <property type="entry name" value="CELL DIVISION PROTEIN FTSA"/>
    <property type="match status" value="1"/>
</dbReference>
<name>A0A523YNJ5_UNCAE</name>
<reference evidence="8 9" key="1">
    <citation type="submission" date="2019-03" db="EMBL/GenBank/DDBJ databases">
        <title>Metabolic potential of uncultured bacteria and archaea associated with petroleum seepage in deep-sea sediments.</title>
        <authorList>
            <person name="Dong X."/>
            <person name="Hubert C."/>
        </authorList>
    </citation>
    <scope>NUCLEOTIDE SEQUENCE [LARGE SCALE GENOMIC DNA]</scope>
    <source>
        <strain evidence="8">E29_bin28</strain>
    </source>
</reference>
<dbReference type="EMBL" id="SOIJ01000148">
    <property type="protein sequence ID" value="TET93071.1"/>
    <property type="molecule type" value="Genomic_DNA"/>
</dbReference>
<comment type="caution">
    <text evidence="8">The sequence shown here is derived from an EMBL/GenBank/DDBJ whole genome shotgun (WGS) entry which is preliminary data.</text>
</comment>
<dbReference type="CDD" id="cd24048">
    <property type="entry name" value="ASKHA_NBD_FtsA"/>
    <property type="match status" value="1"/>
</dbReference>
<dbReference type="InterPro" id="IPR043129">
    <property type="entry name" value="ATPase_NBD"/>
</dbReference>
<accession>A0A523YNJ5</accession>
<proteinExistence type="inferred from homology"/>
<dbReference type="GO" id="GO:0043093">
    <property type="term" value="P:FtsZ-dependent cytokinesis"/>
    <property type="evidence" value="ECO:0007669"/>
    <property type="project" value="UniProtKB-UniRule"/>
</dbReference>
<comment type="subunit">
    <text evidence="5">Self-interacts. Interacts with FtsZ.</text>
</comment>
<evidence type="ECO:0000256" key="4">
    <source>
        <dbReference type="ARBA" id="ARBA00023306"/>
    </source>
</evidence>
<dbReference type="GO" id="GO:0032153">
    <property type="term" value="C:cell division site"/>
    <property type="evidence" value="ECO:0007669"/>
    <property type="project" value="UniProtKB-UniRule"/>
</dbReference>
<comment type="similarity">
    <text evidence="5 6">Belongs to the FtsA/MreB family.</text>
</comment>
<keyword evidence="4 5" id="KW-0131">Cell cycle</keyword>
<evidence type="ECO:0000313" key="8">
    <source>
        <dbReference type="EMBL" id="TET93071.1"/>
    </source>
</evidence>
<sequence length="408" mass="44632">MPKTRGQTLRDDVLVGLDIGTTKICVLIAKTEKERDFELIGIGIDPSEGLNKGVITDIEKASRVVKKALNKAEFGAGLKVRQSWVSIAGDHIQAQDSHGLVKIEKGDRIITVKDVEKVLEDASHLVLSPDREIIHVLPQEFLVDEQSRVKKPIGISAATLGVRAHIITAASTCRQNIENGVLQAGYECEGMVLQSLASAMATLFPEEEDLGVALLDIGGGTTDLAIFLREGMRYTTVLGVGGNHITNDIAVGFHTTTTKAEDIKVRYGSASLSCLHTNEKIEVERVAGRETYIASGEELVKVIQPRVEEMFELVDRELKKSGYKDLITAGVVLTGGCSLLRGIKEVSEKKLGLPTRIGYTRIKEPEELTSPIYATAVGLILYGIKKREESVSKDKLGVRIKEWLKEFF</sequence>
<dbReference type="SUPFAM" id="SSF53067">
    <property type="entry name" value="Actin-like ATPase domain"/>
    <property type="match status" value="2"/>
</dbReference>
<dbReference type="SMART" id="SM00842">
    <property type="entry name" value="FtsA"/>
    <property type="match status" value="1"/>
</dbReference>
<comment type="subcellular location">
    <subcellularLocation>
        <location evidence="5">Cell membrane</location>
        <topology evidence="5">Peripheral membrane protein</topology>
        <orientation evidence="5">Cytoplasmic side</orientation>
    </subcellularLocation>
    <text evidence="5">Localizes to the Z ring in an FtsZ-dependent manner. Targeted to the membrane through a conserved C-terminal amphipathic helix.</text>
</comment>